<feature type="domain" description="4-vinyl reductase 4VR" evidence="1">
    <location>
        <begin position="123"/>
        <end position="185"/>
    </location>
</feature>
<dbReference type="STRING" id="1685382.AVJ23_06205"/>
<dbReference type="OrthoDB" id="2080515at2"/>
<name>A0A0W7WL94_9RHOB</name>
<reference evidence="2 3" key="1">
    <citation type="submission" date="2015-12" db="EMBL/GenBank/DDBJ databases">
        <authorList>
            <person name="Shamseldin A."/>
            <person name="Moawad H."/>
            <person name="Abd El-Rahim W.M."/>
            <person name="Sadowsky M.J."/>
        </authorList>
    </citation>
    <scope>NUCLEOTIDE SEQUENCE [LARGE SCALE GENOMIC DNA]</scope>
    <source>
        <strain evidence="2 3">SJ5A-1</strain>
    </source>
</reference>
<keyword evidence="3" id="KW-1185">Reference proteome</keyword>
<gene>
    <name evidence="2" type="ORF">AVJ23_06205</name>
</gene>
<dbReference type="InterPro" id="IPR004096">
    <property type="entry name" value="V4R"/>
</dbReference>
<organism evidence="2 3">
    <name type="scientific">Pseudoponticoccus marisrubri</name>
    <dbReference type="NCBI Taxonomy" id="1685382"/>
    <lineage>
        <taxon>Bacteria</taxon>
        <taxon>Pseudomonadati</taxon>
        <taxon>Pseudomonadota</taxon>
        <taxon>Alphaproteobacteria</taxon>
        <taxon>Rhodobacterales</taxon>
        <taxon>Roseobacteraceae</taxon>
        <taxon>Pseudoponticoccus</taxon>
    </lineage>
</organism>
<comment type="caution">
    <text evidence="2">The sequence shown here is derived from an EMBL/GenBank/DDBJ whole genome shotgun (WGS) entry which is preliminary data.</text>
</comment>
<dbReference type="EMBL" id="LPXO01000003">
    <property type="protein sequence ID" value="KUF11358.1"/>
    <property type="molecule type" value="Genomic_DNA"/>
</dbReference>
<dbReference type="InterPro" id="IPR024096">
    <property type="entry name" value="NO_sig/Golgi_transp_ligand-bd"/>
</dbReference>
<dbReference type="Pfam" id="PF02830">
    <property type="entry name" value="V4R"/>
    <property type="match status" value="1"/>
</dbReference>
<dbReference type="InterPro" id="IPR010249">
    <property type="entry name" value="BchJ"/>
</dbReference>
<dbReference type="GO" id="GO:0030494">
    <property type="term" value="P:bacteriochlorophyll biosynthetic process"/>
    <property type="evidence" value="ECO:0007669"/>
    <property type="project" value="InterPro"/>
</dbReference>
<accession>A0A0W7WL94</accession>
<evidence type="ECO:0000259" key="1">
    <source>
        <dbReference type="SMART" id="SM00989"/>
    </source>
</evidence>
<dbReference type="SMART" id="SM00989">
    <property type="entry name" value="V4R"/>
    <property type="match status" value="1"/>
</dbReference>
<dbReference type="SUPFAM" id="SSF111126">
    <property type="entry name" value="Ligand-binding domain in the NO signalling and Golgi transport"/>
    <property type="match status" value="1"/>
</dbReference>
<proteinExistence type="predicted"/>
<dbReference type="GO" id="GO:0015979">
    <property type="term" value="P:photosynthesis"/>
    <property type="evidence" value="ECO:0007669"/>
    <property type="project" value="InterPro"/>
</dbReference>
<dbReference type="NCBIfam" id="TIGR02019">
    <property type="entry name" value="BchJ"/>
    <property type="match status" value="1"/>
</dbReference>
<evidence type="ECO:0000313" key="2">
    <source>
        <dbReference type="EMBL" id="KUF11358.1"/>
    </source>
</evidence>
<dbReference type="AlphaFoldDB" id="A0A0W7WL94"/>
<dbReference type="Proteomes" id="UP000054396">
    <property type="component" value="Unassembled WGS sequence"/>
</dbReference>
<evidence type="ECO:0000313" key="3">
    <source>
        <dbReference type="Proteomes" id="UP000054396"/>
    </source>
</evidence>
<sequence length="186" mass="19650">MIGPNAVLQLLPQIERVAGAGQVDALLAQAGIGQVPDGSAMIPEAEARRLHAMVRMTLPGAEDVLRAAGAATGAYILAHRIPKPAQAVLRALPAPLAARALSRAITRHAWTFAGSGRFAALTPWRFEIADNPVIRGAVSPVPLCAWHAAVFQHLYAALVHPDCRCRECRCGAQPGQLACVFEISMA</sequence>
<protein>
    <recommendedName>
        <fullName evidence="1">4-vinyl reductase 4VR domain-containing protein</fullName>
    </recommendedName>
</protein>